<evidence type="ECO:0000313" key="4">
    <source>
        <dbReference type="Proteomes" id="UP001108027"/>
    </source>
</evidence>
<keyword evidence="4" id="KW-1185">Reference proteome</keyword>
<dbReference type="Pfam" id="PF20661">
    <property type="entry name" value="SutA-RBD"/>
    <property type="match status" value="1"/>
</dbReference>
<dbReference type="InterPro" id="IPR049191">
    <property type="entry name" value="SutA_RBD"/>
</dbReference>
<dbReference type="Proteomes" id="UP001108027">
    <property type="component" value="Unassembled WGS sequence"/>
</dbReference>
<evidence type="ECO:0000256" key="1">
    <source>
        <dbReference type="SAM" id="MobiDB-lite"/>
    </source>
</evidence>
<feature type="compositionally biased region" description="Basic and acidic residues" evidence="1">
    <location>
        <begin position="1"/>
        <end position="30"/>
    </location>
</feature>
<feature type="region of interest" description="Disordered" evidence="1">
    <location>
        <begin position="1"/>
        <end position="88"/>
    </location>
</feature>
<dbReference type="AlphaFoldDB" id="A0A9Q3UKX5"/>
<reference evidence="3" key="1">
    <citation type="submission" date="2021-10" db="EMBL/GenBank/DDBJ databases">
        <title>The diversity and Nitrogen Metabolism of Culturable Nitrate-Utilizing Bacteria Within the Oxygen Minimum Zone of the Changjiang (Yangtze River)Estuary.</title>
        <authorList>
            <person name="Zhang D."/>
            <person name="Zheng J."/>
            <person name="Liu S."/>
            <person name="He W."/>
        </authorList>
    </citation>
    <scope>NUCLEOTIDE SEQUENCE</scope>
    <source>
        <strain evidence="3">FXH-223</strain>
    </source>
</reference>
<name>A0A9Q3UKX5_9GAMM</name>
<dbReference type="EMBL" id="JAJGNA010000001">
    <property type="protein sequence ID" value="MCC4307327.1"/>
    <property type="molecule type" value="Genomic_DNA"/>
</dbReference>
<proteinExistence type="predicted"/>
<evidence type="ECO:0000259" key="2">
    <source>
        <dbReference type="Pfam" id="PF20661"/>
    </source>
</evidence>
<organism evidence="3 4">
    <name type="scientific">Alloalcanivorax marinus</name>
    <dbReference type="NCBI Taxonomy" id="1177169"/>
    <lineage>
        <taxon>Bacteria</taxon>
        <taxon>Pseudomonadati</taxon>
        <taxon>Pseudomonadota</taxon>
        <taxon>Gammaproteobacteria</taxon>
        <taxon>Oceanospirillales</taxon>
        <taxon>Alcanivoracaceae</taxon>
        <taxon>Alloalcanivorax</taxon>
    </lineage>
</organism>
<feature type="domain" description="Transcriptional regulator SutA RNAP-binding" evidence="2">
    <location>
        <begin position="6"/>
        <end position="38"/>
    </location>
</feature>
<feature type="compositionally biased region" description="Basic residues" evidence="1">
    <location>
        <begin position="73"/>
        <end position="88"/>
    </location>
</feature>
<protein>
    <recommendedName>
        <fullName evidence="2">Transcriptional regulator SutA RNAP-binding domain-containing protein</fullName>
    </recommendedName>
</protein>
<accession>A0A9Q3UKX5</accession>
<sequence length="106" mass="12432">MKVRNSKEQQRQRLRRDMERFLSRGGRIEEVPSGTTGDAPDQPRERRSFPFTQGPPATRTDLSQVAATIDARKKARRARRPAARRGPRRKLVYDDFGEPLRWVWED</sequence>
<dbReference type="RefSeq" id="WP_228232557.1">
    <property type="nucleotide sequence ID" value="NZ_JAJGNA010000001.1"/>
</dbReference>
<comment type="caution">
    <text evidence="3">The sequence shown here is derived from an EMBL/GenBank/DDBJ whole genome shotgun (WGS) entry which is preliminary data.</text>
</comment>
<gene>
    <name evidence="3" type="ORF">LL252_01975</name>
</gene>
<evidence type="ECO:0000313" key="3">
    <source>
        <dbReference type="EMBL" id="MCC4307327.1"/>
    </source>
</evidence>